<reference evidence="1" key="2">
    <citation type="submission" date="2020-09" db="EMBL/GenBank/DDBJ databases">
        <authorList>
            <person name="Sun Q."/>
            <person name="Ohkuma M."/>
        </authorList>
    </citation>
    <scope>NUCLEOTIDE SEQUENCE</scope>
    <source>
        <strain evidence="1">JCM 14371</strain>
    </source>
</reference>
<name>A0A917PM36_9DEIO</name>
<dbReference type="EMBL" id="BMOE01000013">
    <property type="protein sequence ID" value="GGJ84627.1"/>
    <property type="molecule type" value="Genomic_DNA"/>
</dbReference>
<sequence>MMFAAVAVVVARATVSRARVSRVRVWGMSDSVVGGQGLAGGRACGVLGVWAGLRRGRTNGSGVGTGTVHDRLRP</sequence>
<keyword evidence="2" id="KW-1185">Reference proteome</keyword>
<dbReference type="Proteomes" id="UP000635726">
    <property type="component" value="Unassembled WGS sequence"/>
</dbReference>
<evidence type="ECO:0000313" key="2">
    <source>
        <dbReference type="Proteomes" id="UP000635726"/>
    </source>
</evidence>
<protein>
    <submittedName>
        <fullName evidence="1">Uncharacterized protein</fullName>
    </submittedName>
</protein>
<reference evidence="1" key="1">
    <citation type="journal article" date="2014" name="Int. J. Syst. Evol. Microbiol.">
        <title>Complete genome sequence of Corynebacterium casei LMG S-19264T (=DSM 44701T), isolated from a smear-ripened cheese.</title>
        <authorList>
            <consortium name="US DOE Joint Genome Institute (JGI-PGF)"/>
            <person name="Walter F."/>
            <person name="Albersmeier A."/>
            <person name="Kalinowski J."/>
            <person name="Ruckert C."/>
        </authorList>
    </citation>
    <scope>NUCLEOTIDE SEQUENCE</scope>
    <source>
        <strain evidence="1">JCM 14371</strain>
    </source>
</reference>
<organism evidence="1 2">
    <name type="scientific">Deinococcus aquiradiocola</name>
    <dbReference type="NCBI Taxonomy" id="393059"/>
    <lineage>
        <taxon>Bacteria</taxon>
        <taxon>Thermotogati</taxon>
        <taxon>Deinococcota</taxon>
        <taxon>Deinococci</taxon>
        <taxon>Deinococcales</taxon>
        <taxon>Deinococcaceae</taxon>
        <taxon>Deinococcus</taxon>
    </lineage>
</organism>
<comment type="caution">
    <text evidence="1">The sequence shown here is derived from an EMBL/GenBank/DDBJ whole genome shotgun (WGS) entry which is preliminary data.</text>
</comment>
<accession>A0A917PM36</accession>
<proteinExistence type="predicted"/>
<evidence type="ECO:0000313" key="1">
    <source>
        <dbReference type="EMBL" id="GGJ84627.1"/>
    </source>
</evidence>
<dbReference type="AlphaFoldDB" id="A0A917PM36"/>
<gene>
    <name evidence="1" type="ORF">GCM10008939_30650</name>
</gene>